<dbReference type="RefSeq" id="WP_123351800.1">
    <property type="nucleotide sequence ID" value="NZ_CP027432.2"/>
</dbReference>
<evidence type="ECO:0000313" key="3">
    <source>
        <dbReference type="Proteomes" id="UP000272781"/>
    </source>
</evidence>
<evidence type="ECO:0000313" key="4">
    <source>
        <dbReference type="Proteomes" id="UP000298805"/>
    </source>
</evidence>
<reference evidence="4" key="1">
    <citation type="submission" date="2018-03" db="EMBL/GenBank/DDBJ databases">
        <title>A comparative analysis of the Nautiliaceae.</title>
        <authorList>
            <person name="Grosche A."/>
            <person name="Smedile F."/>
            <person name="Vetriani C."/>
        </authorList>
    </citation>
    <scope>NUCLEOTIDE SEQUENCE [LARGE SCALE GENOMIC DNA]</scope>
    <source>
        <strain evidence="4">TB6</strain>
    </source>
</reference>
<protein>
    <submittedName>
        <fullName evidence="2">Uncharacterized protein</fullName>
    </submittedName>
</protein>
<organism evidence="2 3">
    <name type="scientific">Caminibacter pacificus</name>
    <dbReference type="NCBI Taxonomy" id="1424653"/>
    <lineage>
        <taxon>Bacteria</taxon>
        <taxon>Pseudomonadati</taxon>
        <taxon>Campylobacterota</taxon>
        <taxon>Epsilonproteobacteria</taxon>
        <taxon>Nautiliales</taxon>
        <taxon>Nautiliaceae</taxon>
        <taxon>Caminibacter</taxon>
    </lineage>
</organism>
<dbReference type="AlphaFoldDB" id="A0AAJ4RDU6"/>
<dbReference type="Proteomes" id="UP000298805">
    <property type="component" value="Chromosome"/>
</dbReference>
<evidence type="ECO:0000313" key="2">
    <source>
        <dbReference type="EMBL" id="ROR40890.1"/>
    </source>
</evidence>
<evidence type="ECO:0000313" key="1">
    <source>
        <dbReference type="EMBL" id="QCI28386.1"/>
    </source>
</evidence>
<name>A0AAJ4RDU6_9BACT</name>
<sequence>MNKLIFFIFPLFLFAEIVKFPYTFSLKKDEIAKFKVYYEKHSYPLEMRWTLYKNEVLTVLYKYDDFPYQITLEREYPLNTFRVDIAKCPEKIPYFLIEFVDFNDKIAKFRIYLFNGKKVRVKKGE</sequence>
<accession>A0AAJ4RDU6</accession>
<dbReference type="EMBL" id="RJVK01000001">
    <property type="protein sequence ID" value="ROR40890.1"/>
    <property type="molecule type" value="Genomic_DNA"/>
</dbReference>
<keyword evidence="4" id="KW-1185">Reference proteome</keyword>
<dbReference type="Proteomes" id="UP000272781">
    <property type="component" value="Unassembled WGS sequence"/>
</dbReference>
<reference evidence="2 3" key="2">
    <citation type="submission" date="2018-11" db="EMBL/GenBank/DDBJ databases">
        <title>Genomic Encyclopedia of Type Strains, Phase IV (KMG-IV): sequencing the most valuable type-strain genomes for metagenomic binning, comparative biology and taxonomic classification.</title>
        <authorList>
            <person name="Goeker M."/>
        </authorList>
    </citation>
    <scope>NUCLEOTIDE SEQUENCE [LARGE SCALE GENOMIC DNA]</scope>
    <source>
        <strain evidence="2 3">DSM 27783</strain>
    </source>
</reference>
<reference evidence="1" key="3">
    <citation type="submission" date="2019-06" db="EMBL/GenBank/DDBJ databases">
        <title>A comparative analysis of the Nautiliaceae.</title>
        <authorList>
            <person name="Grosche A."/>
            <person name="Smedile F."/>
            <person name="Vetriani C."/>
        </authorList>
    </citation>
    <scope>NUCLEOTIDE SEQUENCE</scope>
    <source>
        <strain evidence="1">TB6</strain>
    </source>
</reference>
<gene>
    <name evidence="1" type="ORF">C6V80_05275</name>
    <name evidence="2" type="ORF">EDC58_0371</name>
</gene>
<dbReference type="EMBL" id="CP027432">
    <property type="protein sequence ID" value="QCI28386.1"/>
    <property type="molecule type" value="Genomic_DNA"/>
</dbReference>
<proteinExistence type="predicted"/>